<dbReference type="Proteomes" id="UP000515153">
    <property type="component" value="Unplaced"/>
</dbReference>
<dbReference type="GeneID" id="41956492"/>
<evidence type="ECO:0000313" key="3">
    <source>
        <dbReference type="RefSeq" id="XP_030988084.1"/>
    </source>
</evidence>
<evidence type="ECO:0000313" key="2">
    <source>
        <dbReference type="Proteomes" id="UP000515153"/>
    </source>
</evidence>
<dbReference type="KEGG" id="pgri:PgNI_01507"/>
<gene>
    <name evidence="3" type="ORF">PgNI_01507</name>
</gene>
<proteinExistence type="predicted"/>
<feature type="region of interest" description="Disordered" evidence="1">
    <location>
        <begin position="161"/>
        <end position="185"/>
    </location>
</feature>
<name>A0A6P8BM41_PYRGI</name>
<keyword evidence="2" id="KW-1185">Reference proteome</keyword>
<dbReference type="AlphaFoldDB" id="A0A6P8BM41"/>
<reference evidence="3" key="2">
    <citation type="submission" date="2019-10" db="EMBL/GenBank/DDBJ databases">
        <authorList>
            <consortium name="NCBI Genome Project"/>
        </authorList>
    </citation>
    <scope>NUCLEOTIDE SEQUENCE</scope>
    <source>
        <strain evidence="3">NI907</strain>
    </source>
</reference>
<reference evidence="3" key="3">
    <citation type="submission" date="2025-08" db="UniProtKB">
        <authorList>
            <consortium name="RefSeq"/>
        </authorList>
    </citation>
    <scope>IDENTIFICATION</scope>
    <source>
        <strain evidence="3">NI907</strain>
    </source>
</reference>
<sequence length="197" mass="21767">MKIKSNQIKSNQNMHSLFVAFNSCGLLPAIPSCLWIRLHGTIIVPLRPWYRVRPYNHFSGESDGILGTLRPRRPPRAVHLVRIAAATLLIAELPMGPARPEAVHSRAREVGRSTVLAILSPLVPEPVHGRGVDHKGSHDQLGAGPCGSTELAFGVVVVDREADGGDDDDKDSQHEEGNELNLALQRRREHLVDNWQR</sequence>
<accession>A0A6P8BM41</accession>
<dbReference type="RefSeq" id="XP_030988084.1">
    <property type="nucleotide sequence ID" value="XM_031121578.1"/>
</dbReference>
<evidence type="ECO:0000256" key="1">
    <source>
        <dbReference type="SAM" id="MobiDB-lite"/>
    </source>
</evidence>
<protein>
    <submittedName>
        <fullName evidence="3">Uncharacterized protein</fullName>
    </submittedName>
</protein>
<reference evidence="3" key="1">
    <citation type="journal article" date="2019" name="Mol. Biol. Evol.">
        <title>Blast fungal genomes show frequent chromosomal changes, gene gains and losses, and effector gene turnover.</title>
        <authorList>
            <person name="Gomez Luciano L.B."/>
            <person name="Jason Tsai I."/>
            <person name="Chuma I."/>
            <person name="Tosa Y."/>
            <person name="Chen Y.H."/>
            <person name="Li J.Y."/>
            <person name="Li M.Y."/>
            <person name="Jade Lu M.Y."/>
            <person name="Nakayashiki H."/>
            <person name="Li W.H."/>
        </authorList>
    </citation>
    <scope>NUCLEOTIDE SEQUENCE</scope>
    <source>
        <strain evidence="3">NI907</strain>
    </source>
</reference>
<organism evidence="2 3">
    <name type="scientific">Pyricularia grisea</name>
    <name type="common">Crabgrass-specific blast fungus</name>
    <name type="synonym">Magnaporthe grisea</name>
    <dbReference type="NCBI Taxonomy" id="148305"/>
    <lineage>
        <taxon>Eukaryota</taxon>
        <taxon>Fungi</taxon>
        <taxon>Dikarya</taxon>
        <taxon>Ascomycota</taxon>
        <taxon>Pezizomycotina</taxon>
        <taxon>Sordariomycetes</taxon>
        <taxon>Sordariomycetidae</taxon>
        <taxon>Magnaporthales</taxon>
        <taxon>Pyriculariaceae</taxon>
        <taxon>Pyricularia</taxon>
    </lineage>
</organism>